<sequence length="113" mass="12797">MTQQFKFGDLVKDTALGLGECVVINVSENSVYIMNERGDYNAVAQPETLEIVPHPDTVRLDYIERVINIDGMVKREMRKGWVLVDGDIELTTPEPLLRDAIDEAMHLTRGIRP</sequence>
<organism evidence="1">
    <name type="scientific">Podoviridae sp. ct8mF2</name>
    <dbReference type="NCBI Taxonomy" id="2825224"/>
    <lineage>
        <taxon>Viruses</taxon>
        <taxon>Duplodnaviria</taxon>
        <taxon>Heunggongvirae</taxon>
        <taxon>Uroviricota</taxon>
        <taxon>Caudoviricetes</taxon>
    </lineage>
</organism>
<accession>A0A8S5PKJ6</accession>
<evidence type="ECO:0000313" key="1">
    <source>
        <dbReference type="EMBL" id="DAE07719.1"/>
    </source>
</evidence>
<protein>
    <submittedName>
        <fullName evidence="1">Uncharacterized protein</fullName>
    </submittedName>
</protein>
<reference evidence="1" key="1">
    <citation type="journal article" date="2021" name="Proc. Natl. Acad. Sci. U.S.A.">
        <title>A Catalog of Tens of Thousands of Viruses from Human Metagenomes Reveals Hidden Associations with Chronic Diseases.</title>
        <authorList>
            <person name="Tisza M.J."/>
            <person name="Buck C.B."/>
        </authorList>
    </citation>
    <scope>NUCLEOTIDE SEQUENCE</scope>
    <source>
        <strain evidence="1">Ct8mF2</strain>
    </source>
</reference>
<dbReference type="EMBL" id="BK015454">
    <property type="protein sequence ID" value="DAE07719.1"/>
    <property type="molecule type" value="Genomic_DNA"/>
</dbReference>
<name>A0A8S5PKJ6_9CAUD</name>
<proteinExistence type="predicted"/>